<dbReference type="PIRSF" id="PIRSF000103">
    <property type="entry name" value="HIBADH"/>
    <property type="match status" value="1"/>
</dbReference>
<dbReference type="InterPro" id="IPR029154">
    <property type="entry name" value="HIBADH-like_NADP-bd"/>
</dbReference>
<evidence type="ECO:0000259" key="5">
    <source>
        <dbReference type="Pfam" id="PF14833"/>
    </source>
</evidence>
<dbReference type="Gene3D" id="1.10.1040.10">
    <property type="entry name" value="N-(1-d-carboxylethyl)-l-norvaline Dehydrogenase, domain 2"/>
    <property type="match status" value="1"/>
</dbReference>
<feature type="domain" description="3-hydroxyisobutyrate dehydrogenase-like NAD-binding" evidence="5">
    <location>
        <begin position="167"/>
        <end position="288"/>
    </location>
</feature>
<accession>A0ABZ2U6M0</accession>
<dbReference type="PANTHER" id="PTHR43060:SF15">
    <property type="entry name" value="3-HYDROXYISOBUTYRATE DEHYDROGENASE-LIKE 1, MITOCHONDRIAL-RELATED"/>
    <property type="match status" value="1"/>
</dbReference>
<evidence type="ECO:0000313" key="7">
    <source>
        <dbReference type="Proteomes" id="UP001479933"/>
    </source>
</evidence>
<proteinExistence type="inferred from homology"/>
<dbReference type="Gene3D" id="3.40.50.720">
    <property type="entry name" value="NAD(P)-binding Rossmann-like Domain"/>
    <property type="match status" value="1"/>
</dbReference>
<dbReference type="Pfam" id="PF14833">
    <property type="entry name" value="NAD_binding_11"/>
    <property type="match status" value="1"/>
</dbReference>
<keyword evidence="2 6" id="KW-0560">Oxidoreductase</keyword>
<dbReference type="SUPFAM" id="SSF51735">
    <property type="entry name" value="NAD(P)-binding Rossmann-fold domains"/>
    <property type="match status" value="1"/>
</dbReference>
<name>A0ABZ2U6M0_9ACTN</name>
<evidence type="ECO:0000313" key="6">
    <source>
        <dbReference type="EMBL" id="WYY09310.1"/>
    </source>
</evidence>
<comment type="similarity">
    <text evidence="1">Belongs to the HIBADH-related family.</text>
</comment>
<dbReference type="PANTHER" id="PTHR43060">
    <property type="entry name" value="3-HYDROXYISOBUTYRATE DEHYDROGENASE-LIKE 1, MITOCHONDRIAL-RELATED"/>
    <property type="match status" value="1"/>
</dbReference>
<dbReference type="Pfam" id="PF03446">
    <property type="entry name" value="NAD_binding_2"/>
    <property type="match status" value="1"/>
</dbReference>
<feature type="domain" description="6-phosphogluconate dehydrogenase NADP-binding" evidence="4">
    <location>
        <begin position="5"/>
        <end position="159"/>
    </location>
</feature>
<dbReference type="EC" id="1.1.-.-" evidence="6"/>
<evidence type="ECO:0000259" key="4">
    <source>
        <dbReference type="Pfam" id="PF03446"/>
    </source>
</evidence>
<evidence type="ECO:0000256" key="1">
    <source>
        <dbReference type="ARBA" id="ARBA00009080"/>
    </source>
</evidence>
<evidence type="ECO:0000256" key="3">
    <source>
        <dbReference type="ARBA" id="ARBA00023027"/>
    </source>
</evidence>
<sequence>MPNVKVGYIGLGHMGRGMALNIARHGFDLTVFDQSDDALAPLVEAGARRAASIADLAQNVDVVFTSLPGPPQVESVVFGDDGLLASISAGQAYFDLSTSSRALALRIHDAFAEKGAHMLDAPVSGGPAGAASGDMAFWVGGDRSVYDEHLPVLLAMGDKPRHCGPIGSGTVVKLANNMTGYMILASLAETFSTAVKAGVDPLELWDALRLGVVGKSSPLDMLTKQFLPGQYEPPAFALKLAFKDVNLATEMARDLGVPMRLANMTMADMTEALGRGLGEQDSRAYLKLQLERAGVTIAVDPDELARRMNETTHRT</sequence>
<protein>
    <submittedName>
        <fullName evidence="6">NAD(P)-dependent oxidoreductase</fullName>
        <ecNumber evidence="6">1.1.-.-</ecNumber>
    </submittedName>
</protein>
<dbReference type="InterPro" id="IPR013328">
    <property type="entry name" value="6PGD_dom2"/>
</dbReference>
<dbReference type="RefSeq" id="WP_066163542.1">
    <property type="nucleotide sequence ID" value="NZ_CP136137.1"/>
</dbReference>
<dbReference type="EMBL" id="CP136137">
    <property type="protein sequence ID" value="WYY09310.1"/>
    <property type="molecule type" value="Genomic_DNA"/>
</dbReference>
<keyword evidence="7" id="KW-1185">Reference proteome</keyword>
<gene>
    <name evidence="6" type="ORF">RVF87_09725</name>
</gene>
<dbReference type="InterPro" id="IPR015815">
    <property type="entry name" value="HIBADH-related"/>
</dbReference>
<organism evidence="6 7">
    <name type="scientific">Gordonia hydrophobica</name>
    <dbReference type="NCBI Taxonomy" id="40516"/>
    <lineage>
        <taxon>Bacteria</taxon>
        <taxon>Bacillati</taxon>
        <taxon>Actinomycetota</taxon>
        <taxon>Actinomycetes</taxon>
        <taxon>Mycobacteriales</taxon>
        <taxon>Gordoniaceae</taxon>
        <taxon>Gordonia</taxon>
    </lineage>
</organism>
<dbReference type="GO" id="GO:0016491">
    <property type="term" value="F:oxidoreductase activity"/>
    <property type="evidence" value="ECO:0007669"/>
    <property type="project" value="UniProtKB-KW"/>
</dbReference>
<dbReference type="InterPro" id="IPR008927">
    <property type="entry name" value="6-PGluconate_DH-like_C_sf"/>
</dbReference>
<dbReference type="InterPro" id="IPR036291">
    <property type="entry name" value="NAD(P)-bd_dom_sf"/>
</dbReference>
<dbReference type="InterPro" id="IPR006115">
    <property type="entry name" value="6PGDH_NADP-bd"/>
</dbReference>
<evidence type="ECO:0000256" key="2">
    <source>
        <dbReference type="ARBA" id="ARBA00023002"/>
    </source>
</evidence>
<dbReference type="InterPro" id="IPR002204">
    <property type="entry name" value="3-OH-isobutyrate_DH-rel_CS"/>
</dbReference>
<dbReference type="Proteomes" id="UP001479933">
    <property type="component" value="Chromosome"/>
</dbReference>
<dbReference type="PROSITE" id="PS00895">
    <property type="entry name" value="3_HYDROXYISOBUT_DH"/>
    <property type="match status" value="1"/>
</dbReference>
<keyword evidence="3" id="KW-0520">NAD</keyword>
<dbReference type="SUPFAM" id="SSF48179">
    <property type="entry name" value="6-phosphogluconate dehydrogenase C-terminal domain-like"/>
    <property type="match status" value="1"/>
</dbReference>
<reference evidence="6 7" key="1">
    <citation type="journal article" date="2023" name="Virus Evol.">
        <title>Computational host range prediction-The good, the bad, and the ugly.</title>
        <authorList>
            <person name="Howell A.A."/>
            <person name="Versoza C.J."/>
            <person name="Pfeifer S.P."/>
        </authorList>
    </citation>
    <scope>NUCLEOTIDE SEQUENCE [LARGE SCALE GENOMIC DNA]</scope>
    <source>
        <strain evidence="6 7">1610/1b</strain>
    </source>
</reference>